<dbReference type="EMBL" id="CP043622">
    <property type="protein sequence ID" value="QEP30636.1"/>
    <property type="molecule type" value="Genomic_DNA"/>
</dbReference>
<dbReference type="Proteomes" id="UP000237655">
    <property type="component" value="Plasmid p4"/>
</dbReference>
<gene>
    <name evidence="6" type="ORF">C6Y53_20780</name>
</gene>
<reference evidence="6 7" key="1">
    <citation type="submission" date="2019-09" db="EMBL/GenBank/DDBJ databases">
        <title>Novel bacterium SH-1.</title>
        <authorList>
            <person name="Kim Y.-S."/>
            <person name="Kim K.-H."/>
        </authorList>
    </citation>
    <scope>NUCLEOTIDE SEQUENCE [LARGE SCALE GENOMIC DNA]</scope>
    <source>
        <strain evidence="6 7">SH-1</strain>
        <plasmid evidence="6 7">p4</plasmid>
    </source>
</reference>
<dbReference type="Pfam" id="PF00126">
    <property type="entry name" value="HTH_1"/>
    <property type="match status" value="1"/>
</dbReference>
<evidence type="ECO:0000256" key="4">
    <source>
        <dbReference type="ARBA" id="ARBA00023163"/>
    </source>
</evidence>
<protein>
    <submittedName>
        <fullName evidence="6">LysR family transcriptional regulator</fullName>
    </submittedName>
</protein>
<dbReference type="PANTHER" id="PTHR30427:SF1">
    <property type="entry name" value="TRANSCRIPTIONAL ACTIVATOR PROTEIN LYSR"/>
    <property type="match status" value="1"/>
</dbReference>
<dbReference type="InterPro" id="IPR036390">
    <property type="entry name" value="WH_DNA-bd_sf"/>
</dbReference>
<comment type="similarity">
    <text evidence="1">Belongs to the LysR transcriptional regulatory family.</text>
</comment>
<accession>A0A5C2H421</accession>
<dbReference type="Pfam" id="PF03466">
    <property type="entry name" value="LysR_substrate"/>
    <property type="match status" value="1"/>
</dbReference>
<dbReference type="GO" id="GO:0043565">
    <property type="term" value="F:sequence-specific DNA binding"/>
    <property type="evidence" value="ECO:0007669"/>
    <property type="project" value="TreeGrafter"/>
</dbReference>
<dbReference type="Gene3D" id="1.10.10.10">
    <property type="entry name" value="Winged helix-like DNA-binding domain superfamily/Winged helix DNA-binding domain"/>
    <property type="match status" value="1"/>
</dbReference>
<dbReference type="GO" id="GO:0003700">
    <property type="term" value="F:DNA-binding transcription factor activity"/>
    <property type="evidence" value="ECO:0007669"/>
    <property type="project" value="InterPro"/>
</dbReference>
<evidence type="ECO:0000259" key="5">
    <source>
        <dbReference type="PROSITE" id="PS50931"/>
    </source>
</evidence>
<keyword evidence="3" id="KW-0238">DNA-binding</keyword>
<dbReference type="GO" id="GO:0010628">
    <property type="term" value="P:positive regulation of gene expression"/>
    <property type="evidence" value="ECO:0007669"/>
    <property type="project" value="TreeGrafter"/>
</dbReference>
<dbReference type="RefSeq" id="WP_149615806.1">
    <property type="nucleotide sequence ID" value="NZ_CP043622.1"/>
</dbReference>
<dbReference type="PROSITE" id="PS50931">
    <property type="entry name" value="HTH_LYSR"/>
    <property type="match status" value="1"/>
</dbReference>
<name>A0A5C2H421_9RHOB</name>
<keyword evidence="4" id="KW-0804">Transcription</keyword>
<keyword evidence="2" id="KW-0805">Transcription regulation</keyword>
<organism evidence="6 7">
    <name type="scientific">Pukyongiella litopenaei</name>
    <dbReference type="NCBI Taxonomy" id="2605946"/>
    <lineage>
        <taxon>Bacteria</taxon>
        <taxon>Pseudomonadati</taxon>
        <taxon>Pseudomonadota</taxon>
        <taxon>Alphaproteobacteria</taxon>
        <taxon>Rhodobacterales</taxon>
        <taxon>Paracoccaceae</taxon>
        <taxon>Pukyongiella</taxon>
    </lineage>
</organism>
<keyword evidence="6" id="KW-0614">Plasmid</keyword>
<keyword evidence="7" id="KW-1185">Reference proteome</keyword>
<dbReference type="InterPro" id="IPR005119">
    <property type="entry name" value="LysR_subst-bd"/>
</dbReference>
<geneLocation type="plasmid" evidence="6 7">
    <name>p4</name>
</geneLocation>
<evidence type="ECO:0000256" key="3">
    <source>
        <dbReference type="ARBA" id="ARBA00023125"/>
    </source>
</evidence>
<dbReference type="AlphaFoldDB" id="A0A5C2H421"/>
<dbReference type="Gene3D" id="3.40.190.290">
    <property type="match status" value="1"/>
</dbReference>
<dbReference type="InterPro" id="IPR000847">
    <property type="entry name" value="LysR_HTH_N"/>
</dbReference>
<dbReference type="PANTHER" id="PTHR30427">
    <property type="entry name" value="TRANSCRIPTIONAL ACTIVATOR PROTEIN LYSR"/>
    <property type="match status" value="1"/>
</dbReference>
<sequence length="299" mass="33310">MNSRQIEAFRAILHYGTLTRAAEVLNVSQSALSQLLLRTEDQTGPLFERVKGRLVPTALARRLSPEVDRTYEDLERLRKLILDLRDADTAPIRIGASSPLMLAYVPILMRMINDGELDLRIEVAVNPVATIYANLGKGEYDLGLTMMPSSTFDLQTEVIGQTEMVCLLHEDHPLAERDTISIADLKDQPIISYRPSIEFGAAIARTFRIEGVDYRPVFEVDLSIAAPVFVQQALGVAVVEGASPWWRFVGIRQRPLVPRITMPICFVTNAHTRTSSDVEALEMALRRIVNDAPDTGTGR</sequence>
<proteinExistence type="inferred from homology"/>
<dbReference type="SUPFAM" id="SSF53850">
    <property type="entry name" value="Periplasmic binding protein-like II"/>
    <property type="match status" value="1"/>
</dbReference>
<evidence type="ECO:0000256" key="1">
    <source>
        <dbReference type="ARBA" id="ARBA00009437"/>
    </source>
</evidence>
<evidence type="ECO:0000313" key="6">
    <source>
        <dbReference type="EMBL" id="QEP30636.1"/>
    </source>
</evidence>
<dbReference type="SUPFAM" id="SSF46785">
    <property type="entry name" value="Winged helix' DNA-binding domain"/>
    <property type="match status" value="1"/>
</dbReference>
<evidence type="ECO:0000256" key="2">
    <source>
        <dbReference type="ARBA" id="ARBA00023015"/>
    </source>
</evidence>
<dbReference type="KEGG" id="thas:C6Y53_20780"/>
<evidence type="ECO:0000313" key="7">
    <source>
        <dbReference type="Proteomes" id="UP000237655"/>
    </source>
</evidence>
<dbReference type="InterPro" id="IPR036388">
    <property type="entry name" value="WH-like_DNA-bd_sf"/>
</dbReference>
<feature type="domain" description="HTH lysR-type" evidence="5">
    <location>
        <begin position="1"/>
        <end position="57"/>
    </location>
</feature>